<dbReference type="OrthoDB" id="10250354at2759"/>
<sequence length="182" mass="20504">MDRSMNQCRLATNMVRSMNHCRLFSYKPDDVGGSGFGYAIPGVIGHAISVSKTPVVNIAIGTSHSRYMKLAGLHVSGCEIQEDMKKQLITEGKYTEEELEEYMNCHKKLMIDSLWKLNELHTYLSDLDHPHSQEEFREFITKLAGLTSEIKKYSMFLSASGRGVKVHGFGKDDSEEIQVLIA</sequence>
<evidence type="ECO:0000313" key="1">
    <source>
        <dbReference type="EMBL" id="PWA85525.1"/>
    </source>
</evidence>
<name>A0A2U1PID8_ARTAN</name>
<dbReference type="STRING" id="35608.A0A2U1PID8"/>
<accession>A0A2U1PID8</accession>
<protein>
    <submittedName>
        <fullName evidence="1">Uncharacterized protein</fullName>
    </submittedName>
</protein>
<evidence type="ECO:0000313" key="2">
    <source>
        <dbReference type="Proteomes" id="UP000245207"/>
    </source>
</evidence>
<dbReference type="Proteomes" id="UP000245207">
    <property type="component" value="Unassembled WGS sequence"/>
</dbReference>
<comment type="caution">
    <text evidence="1">The sequence shown here is derived from an EMBL/GenBank/DDBJ whole genome shotgun (WGS) entry which is preliminary data.</text>
</comment>
<dbReference type="AlphaFoldDB" id="A0A2U1PID8"/>
<keyword evidence="2" id="KW-1185">Reference proteome</keyword>
<gene>
    <name evidence="1" type="ORF">CTI12_AA147670</name>
</gene>
<dbReference type="EMBL" id="PKPP01001109">
    <property type="protein sequence ID" value="PWA85525.1"/>
    <property type="molecule type" value="Genomic_DNA"/>
</dbReference>
<reference evidence="1 2" key="1">
    <citation type="journal article" date="2018" name="Mol. Plant">
        <title>The genome of Artemisia annua provides insight into the evolution of Asteraceae family and artemisinin biosynthesis.</title>
        <authorList>
            <person name="Shen Q."/>
            <person name="Zhang L."/>
            <person name="Liao Z."/>
            <person name="Wang S."/>
            <person name="Yan T."/>
            <person name="Shi P."/>
            <person name="Liu M."/>
            <person name="Fu X."/>
            <person name="Pan Q."/>
            <person name="Wang Y."/>
            <person name="Lv Z."/>
            <person name="Lu X."/>
            <person name="Zhang F."/>
            <person name="Jiang W."/>
            <person name="Ma Y."/>
            <person name="Chen M."/>
            <person name="Hao X."/>
            <person name="Li L."/>
            <person name="Tang Y."/>
            <person name="Lv G."/>
            <person name="Zhou Y."/>
            <person name="Sun X."/>
            <person name="Brodelius P.E."/>
            <person name="Rose J.K.C."/>
            <person name="Tang K."/>
        </authorList>
    </citation>
    <scope>NUCLEOTIDE SEQUENCE [LARGE SCALE GENOMIC DNA]</scope>
    <source>
        <strain evidence="2">cv. Huhao1</strain>
        <tissue evidence="1">Leaf</tissue>
    </source>
</reference>
<proteinExistence type="predicted"/>
<organism evidence="1 2">
    <name type="scientific">Artemisia annua</name>
    <name type="common">Sweet wormwood</name>
    <dbReference type="NCBI Taxonomy" id="35608"/>
    <lineage>
        <taxon>Eukaryota</taxon>
        <taxon>Viridiplantae</taxon>
        <taxon>Streptophyta</taxon>
        <taxon>Embryophyta</taxon>
        <taxon>Tracheophyta</taxon>
        <taxon>Spermatophyta</taxon>
        <taxon>Magnoliopsida</taxon>
        <taxon>eudicotyledons</taxon>
        <taxon>Gunneridae</taxon>
        <taxon>Pentapetalae</taxon>
        <taxon>asterids</taxon>
        <taxon>campanulids</taxon>
        <taxon>Asterales</taxon>
        <taxon>Asteraceae</taxon>
        <taxon>Asteroideae</taxon>
        <taxon>Anthemideae</taxon>
        <taxon>Artemisiinae</taxon>
        <taxon>Artemisia</taxon>
    </lineage>
</organism>